<feature type="domain" description="Protein kinase" evidence="1">
    <location>
        <begin position="1"/>
        <end position="188"/>
    </location>
</feature>
<dbReference type="AlphaFoldDB" id="A0A913XYT7"/>
<dbReference type="InterPro" id="IPR008266">
    <property type="entry name" value="Tyr_kinase_AS"/>
</dbReference>
<keyword evidence="3" id="KW-1185">Reference proteome</keyword>
<dbReference type="InterPro" id="IPR001245">
    <property type="entry name" value="Ser-Thr/Tyr_kinase_cat_dom"/>
</dbReference>
<protein>
    <recommendedName>
        <fullName evidence="1">Protein kinase domain-containing protein</fullName>
    </recommendedName>
</protein>
<dbReference type="Gene3D" id="1.10.510.10">
    <property type="entry name" value="Transferase(Phosphotransferase) domain 1"/>
    <property type="match status" value="1"/>
</dbReference>
<dbReference type="OMA" id="MAYLCEM"/>
<dbReference type="GO" id="GO:0005886">
    <property type="term" value="C:plasma membrane"/>
    <property type="evidence" value="ECO:0007669"/>
    <property type="project" value="TreeGrafter"/>
</dbReference>
<dbReference type="FunFam" id="1.10.510.10:FF:000216">
    <property type="entry name" value="Tyrosine-protein kinase SYK"/>
    <property type="match status" value="1"/>
</dbReference>
<evidence type="ECO:0000313" key="3">
    <source>
        <dbReference type="Proteomes" id="UP000887567"/>
    </source>
</evidence>
<proteinExistence type="predicted"/>
<organism evidence="2 3">
    <name type="scientific">Exaiptasia diaphana</name>
    <name type="common">Tropical sea anemone</name>
    <name type="synonym">Aiptasia pulchella</name>
    <dbReference type="NCBI Taxonomy" id="2652724"/>
    <lineage>
        <taxon>Eukaryota</taxon>
        <taxon>Metazoa</taxon>
        <taxon>Cnidaria</taxon>
        <taxon>Anthozoa</taxon>
        <taxon>Hexacorallia</taxon>
        <taxon>Actiniaria</taxon>
        <taxon>Aiptasiidae</taxon>
        <taxon>Exaiptasia</taxon>
    </lineage>
</organism>
<sequence>MNLVAFVFLINFISRSKLITYETLRTLDNFVIILPIQGMQYLEAQQFVHRDLAARNVLVVNESFVKISDFGMSRAMGSGSDYYRAETAGIWPLKWCAPESIYFRKFSSKSDVWSYGVTLWEATSYGARPYKGINGQIIIQKLENGYRLPCPMHVPSEVYKIMKNCWEYQEEDRPSFTSIWQLLGNIIYKLKG</sequence>
<dbReference type="GO" id="GO:0005524">
    <property type="term" value="F:ATP binding"/>
    <property type="evidence" value="ECO:0007669"/>
    <property type="project" value="InterPro"/>
</dbReference>
<accession>A0A913XYT7</accession>
<dbReference type="PANTHER" id="PTHR24416:SF611">
    <property type="entry name" value="TYROSINE-PROTEIN KINASE TRANSMEMBRANE RECEPTOR ROR"/>
    <property type="match status" value="1"/>
</dbReference>
<dbReference type="SUPFAM" id="SSF56112">
    <property type="entry name" value="Protein kinase-like (PK-like)"/>
    <property type="match status" value="1"/>
</dbReference>
<evidence type="ECO:0000259" key="1">
    <source>
        <dbReference type="PROSITE" id="PS50011"/>
    </source>
</evidence>
<name>A0A913XYT7_EXADI</name>
<dbReference type="Pfam" id="PF07714">
    <property type="entry name" value="PK_Tyr_Ser-Thr"/>
    <property type="match status" value="1"/>
</dbReference>
<dbReference type="PROSITE" id="PS50011">
    <property type="entry name" value="PROTEIN_KINASE_DOM"/>
    <property type="match status" value="1"/>
</dbReference>
<dbReference type="GO" id="GO:0007169">
    <property type="term" value="P:cell surface receptor protein tyrosine kinase signaling pathway"/>
    <property type="evidence" value="ECO:0007669"/>
    <property type="project" value="TreeGrafter"/>
</dbReference>
<dbReference type="InterPro" id="IPR000719">
    <property type="entry name" value="Prot_kinase_dom"/>
</dbReference>
<dbReference type="RefSeq" id="XP_020911959.1">
    <property type="nucleotide sequence ID" value="XM_021056300.2"/>
</dbReference>
<dbReference type="OrthoDB" id="5973798at2759"/>
<dbReference type="InterPro" id="IPR020635">
    <property type="entry name" value="Tyr_kinase_cat_dom"/>
</dbReference>
<dbReference type="PROSITE" id="PS00109">
    <property type="entry name" value="PROTEIN_KINASE_TYR"/>
    <property type="match status" value="1"/>
</dbReference>
<dbReference type="PANTHER" id="PTHR24416">
    <property type="entry name" value="TYROSINE-PROTEIN KINASE RECEPTOR"/>
    <property type="match status" value="1"/>
</dbReference>
<dbReference type="GO" id="GO:0004714">
    <property type="term" value="F:transmembrane receptor protein tyrosine kinase activity"/>
    <property type="evidence" value="ECO:0007669"/>
    <property type="project" value="TreeGrafter"/>
</dbReference>
<evidence type="ECO:0000313" key="2">
    <source>
        <dbReference type="EnsemblMetazoa" id="XP_020911959.1"/>
    </source>
</evidence>
<dbReference type="GO" id="GO:0043235">
    <property type="term" value="C:receptor complex"/>
    <property type="evidence" value="ECO:0007669"/>
    <property type="project" value="TreeGrafter"/>
</dbReference>
<dbReference type="InterPro" id="IPR011009">
    <property type="entry name" value="Kinase-like_dom_sf"/>
</dbReference>
<dbReference type="PRINTS" id="PR00109">
    <property type="entry name" value="TYRKINASE"/>
</dbReference>
<dbReference type="Proteomes" id="UP000887567">
    <property type="component" value="Unplaced"/>
</dbReference>
<dbReference type="KEGG" id="epa:110249718"/>
<reference evidence="2" key="1">
    <citation type="submission" date="2022-11" db="UniProtKB">
        <authorList>
            <consortium name="EnsemblMetazoa"/>
        </authorList>
    </citation>
    <scope>IDENTIFICATION</scope>
</reference>
<dbReference type="SMART" id="SM00219">
    <property type="entry name" value="TyrKc"/>
    <property type="match status" value="1"/>
</dbReference>
<dbReference type="GeneID" id="110249718"/>
<dbReference type="EnsemblMetazoa" id="XM_021056300.2">
    <property type="protein sequence ID" value="XP_020911959.1"/>
    <property type="gene ID" value="LOC110249718"/>
</dbReference>
<dbReference type="InterPro" id="IPR050122">
    <property type="entry name" value="RTK"/>
</dbReference>